<dbReference type="PROSITE" id="PS01081">
    <property type="entry name" value="HTH_TETR_1"/>
    <property type="match status" value="1"/>
</dbReference>
<dbReference type="Pfam" id="PF21351">
    <property type="entry name" value="TetR_C_41"/>
    <property type="match status" value="1"/>
</dbReference>
<keyword evidence="7" id="KW-1185">Reference proteome</keyword>
<evidence type="ECO:0000313" key="7">
    <source>
        <dbReference type="Proteomes" id="UP000186132"/>
    </source>
</evidence>
<evidence type="ECO:0000256" key="4">
    <source>
        <dbReference type="PROSITE-ProRule" id="PRU00335"/>
    </source>
</evidence>
<dbReference type="PROSITE" id="PS50977">
    <property type="entry name" value="HTH_TETR_2"/>
    <property type="match status" value="1"/>
</dbReference>
<feature type="DNA-binding region" description="H-T-H motif" evidence="4">
    <location>
        <begin position="36"/>
        <end position="55"/>
    </location>
</feature>
<dbReference type="Pfam" id="PF00440">
    <property type="entry name" value="TetR_N"/>
    <property type="match status" value="1"/>
</dbReference>
<feature type="domain" description="HTH tetR-type" evidence="5">
    <location>
        <begin position="13"/>
        <end position="73"/>
    </location>
</feature>
<name>A0A1M5UG27_9ACTN</name>
<evidence type="ECO:0000256" key="1">
    <source>
        <dbReference type="ARBA" id="ARBA00023015"/>
    </source>
</evidence>
<proteinExistence type="predicted"/>
<dbReference type="Proteomes" id="UP000186132">
    <property type="component" value="Unassembled WGS sequence"/>
</dbReference>
<gene>
    <name evidence="6" type="ORF">SAMN05443575_4210</name>
</gene>
<dbReference type="InterPro" id="IPR050109">
    <property type="entry name" value="HTH-type_TetR-like_transc_reg"/>
</dbReference>
<dbReference type="InterPro" id="IPR009057">
    <property type="entry name" value="Homeodomain-like_sf"/>
</dbReference>
<dbReference type="STRING" id="1206085.SAMN05443575_4210"/>
<dbReference type="InterPro" id="IPR001647">
    <property type="entry name" value="HTH_TetR"/>
</dbReference>
<dbReference type="Gene3D" id="1.10.357.10">
    <property type="entry name" value="Tetracycline Repressor, domain 2"/>
    <property type="match status" value="1"/>
</dbReference>
<evidence type="ECO:0000256" key="3">
    <source>
        <dbReference type="ARBA" id="ARBA00023163"/>
    </source>
</evidence>
<evidence type="ECO:0000256" key="2">
    <source>
        <dbReference type="ARBA" id="ARBA00023125"/>
    </source>
</evidence>
<accession>A0A1M5UG27</accession>
<dbReference type="PRINTS" id="PR00455">
    <property type="entry name" value="HTHTETR"/>
</dbReference>
<protein>
    <submittedName>
        <fullName evidence="6">Transcriptional regulator, TetR family</fullName>
    </submittedName>
</protein>
<dbReference type="EMBL" id="FQVU01000008">
    <property type="protein sequence ID" value="SHH62005.1"/>
    <property type="molecule type" value="Genomic_DNA"/>
</dbReference>
<dbReference type="OrthoDB" id="9805134at2"/>
<dbReference type="AlphaFoldDB" id="A0A1M5UG27"/>
<keyword evidence="3" id="KW-0804">Transcription</keyword>
<evidence type="ECO:0000259" key="5">
    <source>
        <dbReference type="PROSITE" id="PS50977"/>
    </source>
</evidence>
<sequence>MTAARRRQGERSAATRRALLDASRPLFAAHGFAGVSAEAIVRAAGVTRGAMYHHFADKTELFAAVFEAVEREATERIDRAVAEADEQDPIRLMKFGASVWLDVSAEPAVQRIAIVDAPSVLGHARWREIGLGYAMGLVLSLIEWAISAGRLPPQPPQPLAHVMLGALDEAVLFIAQAEDRVQARHDVGVVIDRLIDAQAADLGGPDR</sequence>
<evidence type="ECO:0000313" key="6">
    <source>
        <dbReference type="EMBL" id="SHH62005.1"/>
    </source>
</evidence>
<dbReference type="PANTHER" id="PTHR30055:SF234">
    <property type="entry name" value="HTH-TYPE TRANSCRIPTIONAL REGULATOR BETI"/>
    <property type="match status" value="1"/>
</dbReference>
<keyword evidence="2 4" id="KW-0238">DNA-binding</keyword>
<organism evidence="6 7">
    <name type="scientific">Jatrophihabitans endophyticus</name>
    <dbReference type="NCBI Taxonomy" id="1206085"/>
    <lineage>
        <taxon>Bacteria</taxon>
        <taxon>Bacillati</taxon>
        <taxon>Actinomycetota</taxon>
        <taxon>Actinomycetes</taxon>
        <taxon>Jatrophihabitantales</taxon>
        <taxon>Jatrophihabitantaceae</taxon>
        <taxon>Jatrophihabitans</taxon>
    </lineage>
</organism>
<dbReference type="GO" id="GO:0003700">
    <property type="term" value="F:DNA-binding transcription factor activity"/>
    <property type="evidence" value="ECO:0007669"/>
    <property type="project" value="TreeGrafter"/>
</dbReference>
<keyword evidence="1" id="KW-0805">Transcription regulation</keyword>
<dbReference type="InterPro" id="IPR023772">
    <property type="entry name" value="DNA-bd_HTH_TetR-type_CS"/>
</dbReference>
<dbReference type="RefSeq" id="WP_084181613.1">
    <property type="nucleotide sequence ID" value="NZ_FQVU01000008.1"/>
</dbReference>
<dbReference type="GO" id="GO:0000976">
    <property type="term" value="F:transcription cis-regulatory region binding"/>
    <property type="evidence" value="ECO:0007669"/>
    <property type="project" value="TreeGrafter"/>
</dbReference>
<dbReference type="SUPFAM" id="SSF46689">
    <property type="entry name" value="Homeodomain-like"/>
    <property type="match status" value="1"/>
</dbReference>
<reference evidence="7" key="1">
    <citation type="submission" date="2016-11" db="EMBL/GenBank/DDBJ databases">
        <authorList>
            <person name="Varghese N."/>
            <person name="Submissions S."/>
        </authorList>
    </citation>
    <scope>NUCLEOTIDE SEQUENCE [LARGE SCALE GENOMIC DNA]</scope>
    <source>
        <strain evidence="7">DSM 45627</strain>
    </source>
</reference>
<dbReference type="PANTHER" id="PTHR30055">
    <property type="entry name" value="HTH-TYPE TRANSCRIPTIONAL REGULATOR RUTR"/>
    <property type="match status" value="1"/>
</dbReference>
<dbReference type="InterPro" id="IPR049484">
    <property type="entry name" value="Rv0078-like_C"/>
</dbReference>